<reference evidence="1 2" key="2">
    <citation type="journal article" date="2022" name="Mol. Ecol. Resour.">
        <title>The genomes of chicory, endive, great burdock and yacon provide insights into Asteraceae paleo-polyploidization history and plant inulin production.</title>
        <authorList>
            <person name="Fan W."/>
            <person name="Wang S."/>
            <person name="Wang H."/>
            <person name="Wang A."/>
            <person name="Jiang F."/>
            <person name="Liu H."/>
            <person name="Zhao H."/>
            <person name="Xu D."/>
            <person name="Zhang Y."/>
        </authorList>
    </citation>
    <scope>NUCLEOTIDE SEQUENCE [LARGE SCALE GENOMIC DNA]</scope>
    <source>
        <strain evidence="2">cv. Yunnan</strain>
        <tissue evidence="1">Leaves</tissue>
    </source>
</reference>
<evidence type="ECO:0000313" key="2">
    <source>
        <dbReference type="Proteomes" id="UP001056120"/>
    </source>
</evidence>
<gene>
    <name evidence="1" type="ORF">L1987_64219</name>
</gene>
<dbReference type="Proteomes" id="UP001056120">
    <property type="component" value="Linkage Group LG21"/>
</dbReference>
<proteinExistence type="predicted"/>
<accession>A0ACB9CFI8</accession>
<dbReference type="EMBL" id="CM042038">
    <property type="protein sequence ID" value="KAI3733005.1"/>
    <property type="molecule type" value="Genomic_DNA"/>
</dbReference>
<comment type="caution">
    <text evidence="1">The sequence shown here is derived from an EMBL/GenBank/DDBJ whole genome shotgun (WGS) entry which is preliminary data.</text>
</comment>
<protein>
    <submittedName>
        <fullName evidence="1">Uncharacterized protein</fullName>
    </submittedName>
</protein>
<evidence type="ECO:0000313" key="1">
    <source>
        <dbReference type="EMBL" id="KAI3733005.1"/>
    </source>
</evidence>
<name>A0ACB9CFI8_9ASTR</name>
<organism evidence="1 2">
    <name type="scientific">Smallanthus sonchifolius</name>
    <dbReference type="NCBI Taxonomy" id="185202"/>
    <lineage>
        <taxon>Eukaryota</taxon>
        <taxon>Viridiplantae</taxon>
        <taxon>Streptophyta</taxon>
        <taxon>Embryophyta</taxon>
        <taxon>Tracheophyta</taxon>
        <taxon>Spermatophyta</taxon>
        <taxon>Magnoliopsida</taxon>
        <taxon>eudicotyledons</taxon>
        <taxon>Gunneridae</taxon>
        <taxon>Pentapetalae</taxon>
        <taxon>asterids</taxon>
        <taxon>campanulids</taxon>
        <taxon>Asterales</taxon>
        <taxon>Asteraceae</taxon>
        <taxon>Asteroideae</taxon>
        <taxon>Heliantheae alliance</taxon>
        <taxon>Millerieae</taxon>
        <taxon>Smallanthus</taxon>
    </lineage>
</organism>
<reference evidence="2" key="1">
    <citation type="journal article" date="2022" name="Mol. Ecol. Resour.">
        <title>The genomes of chicory, endive, great burdock and yacon provide insights into Asteraceae palaeo-polyploidization history and plant inulin production.</title>
        <authorList>
            <person name="Fan W."/>
            <person name="Wang S."/>
            <person name="Wang H."/>
            <person name="Wang A."/>
            <person name="Jiang F."/>
            <person name="Liu H."/>
            <person name="Zhao H."/>
            <person name="Xu D."/>
            <person name="Zhang Y."/>
        </authorList>
    </citation>
    <scope>NUCLEOTIDE SEQUENCE [LARGE SCALE GENOMIC DNA]</scope>
    <source>
        <strain evidence="2">cv. Yunnan</strain>
    </source>
</reference>
<keyword evidence="2" id="KW-1185">Reference proteome</keyword>
<sequence length="80" mass="8566">MGALDESHCLVVLENGFETLTGDVNKSLGKSPLCVGKALCEGNGGHEEEFVNISACNGVCSHFQKCLIIFYSTKCDLQVI</sequence>